<dbReference type="EMBL" id="CAKOFQ010006750">
    <property type="protein sequence ID" value="CAH1968132.1"/>
    <property type="molecule type" value="Genomic_DNA"/>
</dbReference>
<reference evidence="1" key="1">
    <citation type="submission" date="2022-03" db="EMBL/GenBank/DDBJ databases">
        <authorList>
            <person name="Sayadi A."/>
        </authorList>
    </citation>
    <scope>NUCLEOTIDE SEQUENCE</scope>
</reference>
<protein>
    <submittedName>
        <fullName evidence="1">Uncharacterized protein</fullName>
    </submittedName>
</protein>
<name>A0A9P0P482_ACAOB</name>
<dbReference type="Proteomes" id="UP001152888">
    <property type="component" value="Unassembled WGS sequence"/>
</dbReference>
<proteinExistence type="predicted"/>
<comment type="caution">
    <text evidence="1">The sequence shown here is derived from an EMBL/GenBank/DDBJ whole genome shotgun (WGS) entry which is preliminary data.</text>
</comment>
<accession>A0A9P0P482</accession>
<evidence type="ECO:0000313" key="2">
    <source>
        <dbReference type="Proteomes" id="UP001152888"/>
    </source>
</evidence>
<gene>
    <name evidence="1" type="ORF">ACAOBT_LOCUS7691</name>
</gene>
<dbReference type="OrthoDB" id="18896at2759"/>
<evidence type="ECO:0000313" key="1">
    <source>
        <dbReference type="EMBL" id="CAH1968132.1"/>
    </source>
</evidence>
<keyword evidence="2" id="KW-1185">Reference proteome</keyword>
<sequence>MSYFKQQSYEGQLRIRAGIARRNGQLYNLQLEKEREPVEKDGRQSVVCVRERDGDIFRLKKGKNEVKQALVRTRSVCLWD</sequence>
<organism evidence="1 2">
    <name type="scientific">Acanthoscelides obtectus</name>
    <name type="common">Bean weevil</name>
    <name type="synonym">Bruchus obtectus</name>
    <dbReference type="NCBI Taxonomy" id="200917"/>
    <lineage>
        <taxon>Eukaryota</taxon>
        <taxon>Metazoa</taxon>
        <taxon>Ecdysozoa</taxon>
        <taxon>Arthropoda</taxon>
        <taxon>Hexapoda</taxon>
        <taxon>Insecta</taxon>
        <taxon>Pterygota</taxon>
        <taxon>Neoptera</taxon>
        <taxon>Endopterygota</taxon>
        <taxon>Coleoptera</taxon>
        <taxon>Polyphaga</taxon>
        <taxon>Cucujiformia</taxon>
        <taxon>Chrysomeloidea</taxon>
        <taxon>Chrysomelidae</taxon>
        <taxon>Bruchinae</taxon>
        <taxon>Bruchini</taxon>
        <taxon>Acanthoscelides</taxon>
    </lineage>
</organism>
<dbReference type="AlphaFoldDB" id="A0A9P0P482"/>